<dbReference type="OrthoDB" id="185373at2759"/>
<dbReference type="NCBIfam" id="TIGR00756">
    <property type="entry name" value="PPR"/>
    <property type="match status" value="2"/>
</dbReference>
<gene>
    <name evidence="3" type="ORF">Poli38472_005133</name>
</gene>
<evidence type="ECO:0000313" key="3">
    <source>
        <dbReference type="EMBL" id="TMW62515.1"/>
    </source>
</evidence>
<dbReference type="EMBL" id="SPLM01000073">
    <property type="protein sequence ID" value="TMW62515.1"/>
    <property type="molecule type" value="Genomic_DNA"/>
</dbReference>
<dbReference type="Pfam" id="PF13041">
    <property type="entry name" value="PPR_2"/>
    <property type="match status" value="1"/>
</dbReference>
<dbReference type="Pfam" id="PF01535">
    <property type="entry name" value="PPR"/>
    <property type="match status" value="2"/>
</dbReference>
<organism evidence="3 4">
    <name type="scientific">Pythium oligandrum</name>
    <name type="common">Mycoparasitic fungus</name>
    <dbReference type="NCBI Taxonomy" id="41045"/>
    <lineage>
        <taxon>Eukaryota</taxon>
        <taxon>Sar</taxon>
        <taxon>Stramenopiles</taxon>
        <taxon>Oomycota</taxon>
        <taxon>Peronosporomycetes</taxon>
        <taxon>Pythiales</taxon>
        <taxon>Pythiaceae</taxon>
        <taxon>Pythium</taxon>
    </lineage>
</organism>
<dbReference type="AlphaFoldDB" id="A0A8K1CG10"/>
<sequence length="916" mass="103469">MATRRVPVVKEPIQKTPVASEDFEILKQFLMQPATEGEPATNAKAIVTKMMEHHVYPDMSGQEAAVMSMVADAMEDYAFVIDVYRALRKARVAPSPMTLELTADACGHIGDWPTAKDVIAQMHEAVDIMHPSIEVYENAIRACHHAQKWQQAKQLLDEIQTYGLEASADIHLQVIETCITSKELTATSRLLGDFLRDFSMLEQEEVQDVLEGLLHMAITHEVHDQALFFRDQLATRGVVIPRETYEELIHLSARRGKWHSARVLLAQCTQARSLPIAAPSHQFTRDVEKLLEDMPRHDFDIPLAIYNAALRAFGATNQVEKAAKLLNDMKQRSITPDAVSYAAVMCSCGRDVQKSQEFYDEFLHQGLTPTTDIYHAYLLSPSKAKAWQTVLDRFQAILSSVSPELKQQINLDTRVLSCVAVAHGQLENNEEMLLVFTSMKVNGMLPNLYVYAEAMNAYIRNGQWRHALMLFDHMWQEDLDKERLARFPLTWDAAITAAIAGDDKERLELLYNQIVSRRGEVRPHIAAKLIDHMKAIPTDKIWSAFRQLPYLHEVQMVPSKRSWQVVNAVLMRCVGERNADLAEKVIQDAETVLHMHSFNSMTYSLMLDLYAKQKYHDKVILWCERMEEANAKLTVFTYRALLQHLCGLHEQKVSDDIASFAEAIADLTSMGELAAYKDAADLGRKILDAMDRQGFGLDVASLEHYVNLSQTEGSLASVFDRLETAASPLPITADFLHAVFLAVTEYVPSLHPRLRRFLMRCVEEQPQEIVLESIGAYCSSSSPSESLELFQLLVNHNYELEDEHFVVFLASCAVSDGQSGSESSAELSVEHLREMCQIVEERDLLLGAASVTFLMQSMLTLLRSNKQYSTDVVDIIKRLLSSALEGSSRDELRAFLTQIMSDPRDLARIDDILRLV</sequence>
<evidence type="ECO:0000256" key="1">
    <source>
        <dbReference type="ARBA" id="ARBA00022737"/>
    </source>
</evidence>
<dbReference type="Proteomes" id="UP000794436">
    <property type="component" value="Unassembled WGS sequence"/>
</dbReference>
<keyword evidence="4" id="KW-1185">Reference proteome</keyword>
<protein>
    <submittedName>
        <fullName evidence="3">Uncharacterized protein</fullName>
    </submittedName>
</protein>
<reference evidence="3" key="1">
    <citation type="submission" date="2019-03" db="EMBL/GenBank/DDBJ databases">
        <title>Long read genome sequence of the mycoparasitic Pythium oligandrum ATCC 38472 isolated from sugarbeet rhizosphere.</title>
        <authorList>
            <person name="Gaulin E."/>
        </authorList>
    </citation>
    <scope>NUCLEOTIDE SEQUENCE</scope>
    <source>
        <strain evidence="3">ATCC 38472_TT</strain>
    </source>
</reference>
<name>A0A8K1CG10_PYTOL</name>
<keyword evidence="1" id="KW-0677">Repeat</keyword>
<dbReference type="PANTHER" id="PTHR47447">
    <property type="entry name" value="OS03G0856100 PROTEIN"/>
    <property type="match status" value="1"/>
</dbReference>
<dbReference type="InterPro" id="IPR011990">
    <property type="entry name" value="TPR-like_helical_dom_sf"/>
</dbReference>
<accession>A0A8K1CG10</accession>
<dbReference type="Gene3D" id="1.25.40.10">
    <property type="entry name" value="Tetratricopeptide repeat domain"/>
    <property type="match status" value="4"/>
</dbReference>
<dbReference type="PROSITE" id="PS51375">
    <property type="entry name" value="PPR"/>
    <property type="match status" value="2"/>
</dbReference>
<evidence type="ECO:0000256" key="2">
    <source>
        <dbReference type="PROSITE-ProRule" id="PRU00708"/>
    </source>
</evidence>
<proteinExistence type="predicted"/>
<feature type="repeat" description="PPR" evidence="2">
    <location>
        <begin position="447"/>
        <end position="481"/>
    </location>
</feature>
<evidence type="ECO:0000313" key="4">
    <source>
        <dbReference type="Proteomes" id="UP000794436"/>
    </source>
</evidence>
<dbReference type="PANTHER" id="PTHR47447:SF24">
    <property type="entry name" value="PENTATRICOPEPTIDE REPEAT-CONTAINING PROTEIN"/>
    <property type="match status" value="1"/>
</dbReference>
<comment type="caution">
    <text evidence="3">The sequence shown here is derived from an EMBL/GenBank/DDBJ whole genome shotgun (WGS) entry which is preliminary data.</text>
</comment>
<feature type="repeat" description="PPR" evidence="2">
    <location>
        <begin position="302"/>
        <end position="336"/>
    </location>
</feature>
<dbReference type="InterPro" id="IPR002885">
    <property type="entry name" value="PPR_rpt"/>
</dbReference>